<evidence type="ECO:0000313" key="1">
    <source>
        <dbReference type="EMBL" id="SFO87389.1"/>
    </source>
</evidence>
<dbReference type="Proteomes" id="UP000199331">
    <property type="component" value="Unassembled WGS sequence"/>
</dbReference>
<sequence length="89" mass="9439">MPAIRKLTGNFIATEVGDEILLIDLDGGELFSLSGTARAIWDAIDGRRDTKAIAEALAPSFDATAQAIERDAAGLVKALADVRLVEEIN</sequence>
<evidence type="ECO:0000313" key="2">
    <source>
        <dbReference type="Proteomes" id="UP000199331"/>
    </source>
</evidence>
<proteinExistence type="predicted"/>
<dbReference type="RefSeq" id="WP_177201776.1">
    <property type="nucleotide sequence ID" value="NZ_FOWZ01000001.1"/>
</dbReference>
<dbReference type="Pfam" id="PF05402">
    <property type="entry name" value="PqqD"/>
    <property type="match status" value="1"/>
</dbReference>
<organism evidence="1 2">
    <name type="scientific">Qipengyuania nanhaisediminis</name>
    <dbReference type="NCBI Taxonomy" id="604088"/>
    <lineage>
        <taxon>Bacteria</taxon>
        <taxon>Pseudomonadati</taxon>
        <taxon>Pseudomonadota</taxon>
        <taxon>Alphaproteobacteria</taxon>
        <taxon>Sphingomonadales</taxon>
        <taxon>Erythrobacteraceae</taxon>
        <taxon>Qipengyuania</taxon>
    </lineage>
</organism>
<keyword evidence="2" id="KW-1185">Reference proteome</keyword>
<reference evidence="2" key="1">
    <citation type="submission" date="2016-10" db="EMBL/GenBank/DDBJ databases">
        <authorList>
            <person name="Varghese N."/>
            <person name="Submissions S."/>
        </authorList>
    </citation>
    <scope>NUCLEOTIDE SEQUENCE [LARGE SCALE GENOMIC DNA]</scope>
    <source>
        <strain evidence="2">CGMCC 1.7715</strain>
    </source>
</reference>
<dbReference type="AlphaFoldDB" id="A0A1I5KQL6"/>
<dbReference type="InterPro" id="IPR041881">
    <property type="entry name" value="PqqD_sf"/>
</dbReference>
<name>A0A1I5KQL6_9SPHN</name>
<dbReference type="Gene3D" id="1.10.10.1150">
    <property type="entry name" value="Coenzyme PQQ synthesis protein D (PqqD)"/>
    <property type="match status" value="1"/>
</dbReference>
<dbReference type="InterPro" id="IPR008792">
    <property type="entry name" value="PQQD"/>
</dbReference>
<dbReference type="EMBL" id="FOWZ01000001">
    <property type="protein sequence ID" value="SFO87389.1"/>
    <property type="molecule type" value="Genomic_DNA"/>
</dbReference>
<gene>
    <name evidence="1" type="ORF">SAMN04488060_0459</name>
</gene>
<accession>A0A1I5KQL6</accession>
<protein>
    <submittedName>
        <fullName evidence="1">Coenzyme PQQ synthesis protein D (PqqD)</fullName>
    </submittedName>
</protein>
<dbReference type="STRING" id="604088.SAMN04488060_0459"/>